<dbReference type="Pfam" id="PF07524">
    <property type="entry name" value="Bromo_TP"/>
    <property type="match status" value="1"/>
</dbReference>
<name>A0A7E4W551_PANRE</name>
<dbReference type="SUPFAM" id="SSF47113">
    <property type="entry name" value="Histone-fold"/>
    <property type="match status" value="1"/>
</dbReference>
<accession>A0A7E4W551</accession>
<keyword evidence="11" id="KW-1185">Reference proteome</keyword>
<evidence type="ECO:0000256" key="7">
    <source>
        <dbReference type="SAM" id="Coils"/>
    </source>
</evidence>
<dbReference type="GO" id="GO:0006367">
    <property type="term" value="P:transcription initiation at RNA polymerase II promoter"/>
    <property type="evidence" value="ECO:0007669"/>
    <property type="project" value="TreeGrafter"/>
</dbReference>
<evidence type="ECO:0000256" key="6">
    <source>
        <dbReference type="ARBA" id="ARBA00023242"/>
    </source>
</evidence>
<dbReference type="InterPro" id="IPR006565">
    <property type="entry name" value="BTP"/>
</dbReference>
<dbReference type="Gene3D" id="1.10.20.10">
    <property type="entry name" value="Histone, subunit A"/>
    <property type="match status" value="1"/>
</dbReference>
<dbReference type="InterPro" id="IPR037818">
    <property type="entry name" value="TAF8"/>
</dbReference>
<dbReference type="GO" id="GO:0005669">
    <property type="term" value="C:transcription factor TFIID complex"/>
    <property type="evidence" value="ECO:0007669"/>
    <property type="project" value="InterPro"/>
</dbReference>
<evidence type="ECO:0000256" key="1">
    <source>
        <dbReference type="ARBA" id="ARBA00004123"/>
    </source>
</evidence>
<keyword evidence="6" id="KW-0539">Nucleus</keyword>
<comment type="subcellular location">
    <subcellularLocation>
        <location evidence="1">Nucleus</location>
    </subcellularLocation>
</comment>
<dbReference type="PANTHER" id="PTHR46469">
    <property type="entry name" value="TRANSCRIPTION INITIATION FACTOR TFIID SUBUNIT 8"/>
    <property type="match status" value="1"/>
</dbReference>
<evidence type="ECO:0000259" key="10">
    <source>
        <dbReference type="Pfam" id="PF10406"/>
    </source>
</evidence>
<dbReference type="Proteomes" id="UP000492821">
    <property type="component" value="Unassembled WGS sequence"/>
</dbReference>
<feature type="compositionally biased region" description="Basic and acidic residues" evidence="8">
    <location>
        <begin position="301"/>
        <end position="310"/>
    </location>
</feature>
<dbReference type="InterPro" id="IPR009072">
    <property type="entry name" value="Histone-fold"/>
</dbReference>
<reference evidence="12" key="2">
    <citation type="submission" date="2020-10" db="UniProtKB">
        <authorList>
            <consortium name="WormBaseParasite"/>
        </authorList>
    </citation>
    <scope>IDENTIFICATION</scope>
</reference>
<feature type="domain" description="Transcription factor TFIID subunit 8 C-terminal" evidence="10">
    <location>
        <begin position="141"/>
        <end position="188"/>
    </location>
</feature>
<evidence type="ECO:0000313" key="12">
    <source>
        <dbReference type="WBParaSite" id="Pan_g7673.t1"/>
    </source>
</evidence>
<evidence type="ECO:0000313" key="11">
    <source>
        <dbReference type="Proteomes" id="UP000492821"/>
    </source>
</evidence>
<dbReference type="PANTHER" id="PTHR46469:SF1">
    <property type="entry name" value="TRANSCRIPTION INITIATION FACTOR TFIID SUBUNIT 8"/>
    <property type="match status" value="1"/>
</dbReference>
<evidence type="ECO:0000256" key="5">
    <source>
        <dbReference type="ARBA" id="ARBA00023163"/>
    </source>
</evidence>
<feature type="coiled-coil region" evidence="7">
    <location>
        <begin position="201"/>
        <end position="232"/>
    </location>
</feature>
<feature type="region of interest" description="Disordered" evidence="8">
    <location>
        <begin position="276"/>
        <end position="312"/>
    </location>
</feature>
<keyword evidence="7" id="KW-0175">Coiled coil</keyword>
<evidence type="ECO:0000259" key="9">
    <source>
        <dbReference type="Pfam" id="PF07524"/>
    </source>
</evidence>
<evidence type="ECO:0000256" key="8">
    <source>
        <dbReference type="SAM" id="MobiDB-lite"/>
    </source>
</evidence>
<feature type="domain" description="Bromodomain associated" evidence="9">
    <location>
        <begin position="26"/>
        <end position="97"/>
    </location>
</feature>
<dbReference type="InterPro" id="IPR019473">
    <property type="entry name" value="TFIID_su8_C"/>
</dbReference>
<proteinExistence type="inferred from homology"/>
<evidence type="ECO:0000256" key="2">
    <source>
        <dbReference type="ARBA" id="ARBA00008767"/>
    </source>
</evidence>
<dbReference type="Pfam" id="PF10406">
    <property type="entry name" value="TAF8_C"/>
    <property type="match status" value="1"/>
</dbReference>
<evidence type="ECO:0000256" key="4">
    <source>
        <dbReference type="ARBA" id="ARBA00023015"/>
    </source>
</evidence>
<dbReference type="WBParaSite" id="Pan_g7673.t1">
    <property type="protein sequence ID" value="Pan_g7673.t1"/>
    <property type="gene ID" value="Pan_g7673"/>
</dbReference>
<keyword evidence="4" id="KW-0805">Transcription regulation</keyword>
<dbReference type="GO" id="GO:0046982">
    <property type="term" value="F:protein heterodimerization activity"/>
    <property type="evidence" value="ECO:0007669"/>
    <property type="project" value="InterPro"/>
</dbReference>
<protein>
    <recommendedName>
        <fullName evidence="3">Transcription initiation factor TFIID subunit 8</fullName>
    </recommendedName>
</protein>
<evidence type="ECO:0000256" key="3">
    <source>
        <dbReference type="ARBA" id="ARBA00017307"/>
    </source>
</evidence>
<keyword evidence="5" id="KW-0804">Transcription</keyword>
<sequence length="327" mass="36738">MVSKCSFLSGLNAYITPTMPEAAIDQAYFDNVRVIAARMAHSFGYETFEGPVLDRLTHYVISYGMDLSNRSKHCAEFCGRNNVNVKDVESSLREDNVSLDDLANYIKTAPKIARVNPPKIEPAKIPEVTLKLGEERPMPSYIPSWCPKFPDGHTYMKTAVVSDVELSFGKVRTLQAENKEKTIDSLLHYTLATNENFCLFRQKHNDVLDQAKSELEKQEAALEAKRARYSSDAAAVDMFELKETTTSIVRKSVPEKFFFLKPFRVADPTQLALCQDDDEEPELPNPAENDSLPLDVTDTSYHADDSKMDLDDTDLMEMLSPDSADGN</sequence>
<comment type="similarity">
    <text evidence="2">Belongs to the TAF8 family.</text>
</comment>
<dbReference type="AlphaFoldDB" id="A0A7E4W551"/>
<dbReference type="CDD" id="cd08049">
    <property type="entry name" value="TAF8"/>
    <property type="match status" value="1"/>
</dbReference>
<reference evidence="11" key="1">
    <citation type="journal article" date="2013" name="Genetics">
        <title>The draft genome and transcriptome of Panagrellus redivivus are shaped by the harsh demands of a free-living lifestyle.</title>
        <authorList>
            <person name="Srinivasan J."/>
            <person name="Dillman A.R."/>
            <person name="Macchietto M.G."/>
            <person name="Heikkinen L."/>
            <person name="Lakso M."/>
            <person name="Fracchia K.M."/>
            <person name="Antoshechkin I."/>
            <person name="Mortazavi A."/>
            <person name="Wong G."/>
            <person name="Sternberg P.W."/>
        </authorList>
    </citation>
    <scope>NUCLEOTIDE SEQUENCE [LARGE SCALE GENOMIC DNA]</scope>
    <source>
        <strain evidence="11">MT8872</strain>
    </source>
</reference>
<organism evidence="11 12">
    <name type="scientific">Panagrellus redivivus</name>
    <name type="common">Microworm</name>
    <dbReference type="NCBI Taxonomy" id="6233"/>
    <lineage>
        <taxon>Eukaryota</taxon>
        <taxon>Metazoa</taxon>
        <taxon>Ecdysozoa</taxon>
        <taxon>Nematoda</taxon>
        <taxon>Chromadorea</taxon>
        <taxon>Rhabditida</taxon>
        <taxon>Tylenchina</taxon>
        <taxon>Panagrolaimomorpha</taxon>
        <taxon>Panagrolaimoidea</taxon>
        <taxon>Panagrolaimidae</taxon>
        <taxon>Panagrellus</taxon>
    </lineage>
</organism>